<dbReference type="InParanoid" id="A0A067PYS2"/>
<dbReference type="PROSITE" id="PS00107">
    <property type="entry name" value="PROTEIN_KINASE_ATP"/>
    <property type="match status" value="1"/>
</dbReference>
<dbReference type="PANTHER" id="PTHR24351">
    <property type="entry name" value="RIBOSOMAL PROTEIN S6 KINASE"/>
    <property type="match status" value="1"/>
</dbReference>
<evidence type="ECO:0000313" key="10">
    <source>
        <dbReference type="Proteomes" id="UP000027265"/>
    </source>
</evidence>
<dbReference type="EMBL" id="KL197715">
    <property type="protein sequence ID" value="KDQ59943.1"/>
    <property type="molecule type" value="Genomic_DNA"/>
</dbReference>
<protein>
    <recommendedName>
        <fullName evidence="8">Protein kinase domain-containing protein</fullName>
    </recommendedName>
</protein>
<sequence length="646" mass="71853">MNFLATWTSVFSRPSVPPPSPPPPVLKIYIGTSPHHHTISIVQRTILSLVLLLPALPPDLHSVIKAYLSGNLLEHYPPPSQIDGVKLVAQTGLASWKESIPIFSVPRFRTTVLRAIAKISERPRAPSSFEQEVGNPPLLSSIVPIPASLGNDPLVAHLSPTSFNSSLTSNSDPFHFDVGVQSDSSQSSFSVGASPWVCGMGLSGNRHPHFDPQQAEAELLALPPQPDSDAISHFFPPFELPTPLPSDTDESVECRYPPLEADGEVGLEDEDLPEDSPKVLTHGEITYTIYGFLGEGGFGRVMHAHTNEGEHVAIKVFHKAMEKPGHSLVDIAREELEIMTTITEWLRDEEELDGDAFLMKLFAAFDDEDNIYFVMPLYPTTLTSLLSSYRPLSLSDIKLLSAELLLGLSHLHSLNILHFDIKPTNVLVSSSGHIVLCDFGCGRMFKMAGGVGRFRVLGRNGTRGYMPPEILQRRMANSGVDIWGWGLVLFEMFTGQPYFKADSEDAMDLLVTQATMEDLESRGVWDKDAAKLLRKVLHTDPRKRWSIDRIMKHHFFEGLDWKLVSERRYEPTVKPTFGGSRPTGLALRFSTFHDILNYKSGDQEDALKMLELGGEKKLDGKGEVKFDFTCPAQRRWDALEEELVWG</sequence>
<evidence type="ECO:0000256" key="3">
    <source>
        <dbReference type="ARBA" id="ARBA00022679"/>
    </source>
</evidence>
<gene>
    <name evidence="9" type="ORF">JAAARDRAFT_46506</name>
</gene>
<evidence type="ECO:0000256" key="4">
    <source>
        <dbReference type="ARBA" id="ARBA00022741"/>
    </source>
</evidence>
<dbReference type="InterPro" id="IPR017441">
    <property type="entry name" value="Protein_kinase_ATP_BS"/>
</dbReference>
<dbReference type="Gene3D" id="1.10.510.10">
    <property type="entry name" value="Transferase(Phosphotransferase) domain 1"/>
    <property type="match status" value="1"/>
</dbReference>
<evidence type="ECO:0000259" key="8">
    <source>
        <dbReference type="PROSITE" id="PS50011"/>
    </source>
</evidence>
<dbReference type="Pfam" id="PF00069">
    <property type="entry name" value="Pkinase"/>
    <property type="match status" value="1"/>
</dbReference>
<feature type="binding site" evidence="7">
    <location>
        <position position="315"/>
    </location>
    <ligand>
        <name>ATP</name>
        <dbReference type="ChEBI" id="CHEBI:30616"/>
    </ligand>
</feature>
<evidence type="ECO:0000313" key="9">
    <source>
        <dbReference type="EMBL" id="KDQ59943.1"/>
    </source>
</evidence>
<dbReference type="PROSITE" id="PS50011">
    <property type="entry name" value="PROTEIN_KINASE_DOM"/>
    <property type="match status" value="1"/>
</dbReference>
<dbReference type="SMART" id="SM00220">
    <property type="entry name" value="S_TKc"/>
    <property type="match status" value="1"/>
</dbReference>
<dbReference type="Proteomes" id="UP000027265">
    <property type="component" value="Unassembled WGS sequence"/>
</dbReference>
<accession>A0A067PYS2</accession>
<evidence type="ECO:0000256" key="1">
    <source>
        <dbReference type="ARBA" id="ARBA00022527"/>
    </source>
</evidence>
<dbReference type="HOGENOM" id="CLU_423924_0_0_1"/>
<keyword evidence="10" id="KW-1185">Reference proteome</keyword>
<keyword evidence="6 7" id="KW-0067">ATP-binding</keyword>
<keyword evidence="2" id="KW-0597">Phosphoprotein</keyword>
<dbReference type="OrthoDB" id="1668230at2759"/>
<dbReference type="AlphaFoldDB" id="A0A067PYS2"/>
<dbReference type="InterPro" id="IPR008271">
    <property type="entry name" value="Ser/Thr_kinase_AS"/>
</dbReference>
<keyword evidence="3" id="KW-0808">Transferase</keyword>
<reference evidence="10" key="1">
    <citation type="journal article" date="2014" name="Proc. Natl. Acad. Sci. U.S.A.">
        <title>Extensive sampling of basidiomycete genomes demonstrates inadequacy of the white-rot/brown-rot paradigm for wood decay fungi.</title>
        <authorList>
            <person name="Riley R."/>
            <person name="Salamov A.A."/>
            <person name="Brown D.W."/>
            <person name="Nagy L.G."/>
            <person name="Floudas D."/>
            <person name="Held B.W."/>
            <person name="Levasseur A."/>
            <person name="Lombard V."/>
            <person name="Morin E."/>
            <person name="Otillar R."/>
            <person name="Lindquist E.A."/>
            <person name="Sun H."/>
            <person name="LaButti K.M."/>
            <person name="Schmutz J."/>
            <person name="Jabbour D."/>
            <person name="Luo H."/>
            <person name="Baker S.E."/>
            <person name="Pisabarro A.G."/>
            <person name="Walton J.D."/>
            <person name="Blanchette R.A."/>
            <person name="Henrissat B."/>
            <person name="Martin F."/>
            <person name="Cullen D."/>
            <person name="Hibbett D.S."/>
            <person name="Grigoriev I.V."/>
        </authorList>
    </citation>
    <scope>NUCLEOTIDE SEQUENCE [LARGE SCALE GENOMIC DNA]</scope>
    <source>
        <strain evidence="10">MUCL 33604</strain>
    </source>
</reference>
<dbReference type="GO" id="GO:0005524">
    <property type="term" value="F:ATP binding"/>
    <property type="evidence" value="ECO:0007669"/>
    <property type="project" value="UniProtKB-UniRule"/>
</dbReference>
<dbReference type="InterPro" id="IPR011009">
    <property type="entry name" value="Kinase-like_dom_sf"/>
</dbReference>
<name>A0A067PYS2_9AGAM</name>
<dbReference type="PROSITE" id="PS00108">
    <property type="entry name" value="PROTEIN_KINASE_ST"/>
    <property type="match status" value="1"/>
</dbReference>
<evidence type="ECO:0000256" key="7">
    <source>
        <dbReference type="PROSITE-ProRule" id="PRU10141"/>
    </source>
</evidence>
<proteinExistence type="predicted"/>
<evidence type="ECO:0000256" key="6">
    <source>
        <dbReference type="ARBA" id="ARBA00022840"/>
    </source>
</evidence>
<keyword evidence="5" id="KW-0418">Kinase</keyword>
<keyword evidence="4 7" id="KW-0547">Nucleotide-binding</keyword>
<dbReference type="InterPro" id="IPR000719">
    <property type="entry name" value="Prot_kinase_dom"/>
</dbReference>
<organism evidence="9 10">
    <name type="scientific">Jaapia argillacea MUCL 33604</name>
    <dbReference type="NCBI Taxonomy" id="933084"/>
    <lineage>
        <taxon>Eukaryota</taxon>
        <taxon>Fungi</taxon>
        <taxon>Dikarya</taxon>
        <taxon>Basidiomycota</taxon>
        <taxon>Agaricomycotina</taxon>
        <taxon>Agaricomycetes</taxon>
        <taxon>Agaricomycetidae</taxon>
        <taxon>Jaapiales</taxon>
        <taxon>Jaapiaceae</taxon>
        <taxon>Jaapia</taxon>
    </lineage>
</organism>
<feature type="domain" description="Protein kinase" evidence="8">
    <location>
        <begin position="287"/>
        <end position="556"/>
    </location>
</feature>
<keyword evidence="1" id="KW-0723">Serine/threonine-protein kinase</keyword>
<evidence type="ECO:0000256" key="5">
    <source>
        <dbReference type="ARBA" id="ARBA00022777"/>
    </source>
</evidence>
<evidence type="ECO:0000256" key="2">
    <source>
        <dbReference type="ARBA" id="ARBA00022553"/>
    </source>
</evidence>
<dbReference type="Gene3D" id="3.30.200.20">
    <property type="entry name" value="Phosphorylase Kinase, domain 1"/>
    <property type="match status" value="1"/>
</dbReference>
<dbReference type="GO" id="GO:0004674">
    <property type="term" value="F:protein serine/threonine kinase activity"/>
    <property type="evidence" value="ECO:0007669"/>
    <property type="project" value="UniProtKB-KW"/>
</dbReference>
<dbReference type="SUPFAM" id="SSF56112">
    <property type="entry name" value="Protein kinase-like (PK-like)"/>
    <property type="match status" value="1"/>
</dbReference>
<dbReference type="STRING" id="933084.A0A067PYS2"/>